<keyword evidence="3" id="KW-1185">Reference proteome</keyword>
<dbReference type="EMBL" id="CAJOBP010088802">
    <property type="protein sequence ID" value="CAF4940070.1"/>
    <property type="molecule type" value="Genomic_DNA"/>
</dbReference>
<dbReference type="EMBL" id="CAJOBP010077885">
    <property type="protein sequence ID" value="CAF4904698.1"/>
    <property type="molecule type" value="Genomic_DNA"/>
</dbReference>
<accession>A0A821XCV9</accession>
<name>A0A821XCV9_9BILA</name>
<gene>
    <name evidence="1" type="ORF">UJA718_LOCUS45687</name>
    <name evidence="2" type="ORF">UJA718_LOCUS47279</name>
</gene>
<evidence type="ECO:0000313" key="3">
    <source>
        <dbReference type="Proteomes" id="UP000663873"/>
    </source>
</evidence>
<feature type="non-terminal residue" evidence="2">
    <location>
        <position position="63"/>
    </location>
</feature>
<dbReference type="Proteomes" id="UP000663873">
    <property type="component" value="Unassembled WGS sequence"/>
</dbReference>
<organism evidence="2 3">
    <name type="scientific">Rotaria socialis</name>
    <dbReference type="NCBI Taxonomy" id="392032"/>
    <lineage>
        <taxon>Eukaryota</taxon>
        <taxon>Metazoa</taxon>
        <taxon>Spiralia</taxon>
        <taxon>Gnathifera</taxon>
        <taxon>Rotifera</taxon>
        <taxon>Eurotatoria</taxon>
        <taxon>Bdelloidea</taxon>
        <taxon>Philodinida</taxon>
        <taxon>Philodinidae</taxon>
        <taxon>Rotaria</taxon>
    </lineage>
</organism>
<protein>
    <submittedName>
        <fullName evidence="2">Uncharacterized protein</fullName>
    </submittedName>
</protein>
<proteinExistence type="predicted"/>
<sequence length="63" mass="7098">MESTIESVQQVATNELDKVKARFIGGRSIDRGNPEDENENIQSDDEGMIEEIVTTVEEDKDLE</sequence>
<reference evidence="2" key="1">
    <citation type="submission" date="2021-02" db="EMBL/GenBank/DDBJ databases">
        <authorList>
            <person name="Nowell W R."/>
        </authorList>
    </citation>
    <scope>NUCLEOTIDE SEQUENCE</scope>
</reference>
<evidence type="ECO:0000313" key="2">
    <source>
        <dbReference type="EMBL" id="CAF4940070.1"/>
    </source>
</evidence>
<evidence type="ECO:0000313" key="1">
    <source>
        <dbReference type="EMBL" id="CAF4904698.1"/>
    </source>
</evidence>
<dbReference type="AlphaFoldDB" id="A0A821XCV9"/>
<comment type="caution">
    <text evidence="2">The sequence shown here is derived from an EMBL/GenBank/DDBJ whole genome shotgun (WGS) entry which is preliminary data.</text>
</comment>